<dbReference type="RefSeq" id="WP_076286705.1">
    <property type="nucleotide sequence ID" value="NZ_MPTD01000025.1"/>
</dbReference>
<keyword evidence="1" id="KW-0472">Membrane</keyword>
<evidence type="ECO:0000313" key="2">
    <source>
        <dbReference type="EMBL" id="OMD46319.1"/>
    </source>
</evidence>
<dbReference type="AlphaFoldDB" id="A0A1R0Z975"/>
<name>A0A1R0Z975_9BACL</name>
<dbReference type="Proteomes" id="UP000187425">
    <property type="component" value="Unassembled WGS sequence"/>
</dbReference>
<dbReference type="OrthoDB" id="2497689at2"/>
<evidence type="ECO:0000313" key="4">
    <source>
        <dbReference type="Proteomes" id="UP000187313"/>
    </source>
</evidence>
<dbReference type="Proteomes" id="UP000187313">
    <property type="component" value="Unassembled WGS sequence"/>
</dbReference>
<dbReference type="EMBL" id="MPTD01000025">
    <property type="protein sequence ID" value="OMD46319.1"/>
    <property type="molecule type" value="Genomic_DNA"/>
</dbReference>
<dbReference type="EMBL" id="MPTW01000024">
    <property type="protein sequence ID" value="OME64764.1"/>
    <property type="molecule type" value="Genomic_DNA"/>
</dbReference>
<keyword evidence="1" id="KW-1133">Transmembrane helix</keyword>
<feature type="transmembrane region" description="Helical" evidence="1">
    <location>
        <begin position="41"/>
        <end position="62"/>
    </location>
</feature>
<accession>A0A1R0Z975</accession>
<keyword evidence="1" id="KW-0812">Transmembrane</keyword>
<sequence length="190" mass="21617">MKDLLSKKKKQSIKLKDELPGRLKSIALLITDKWKEVIKQFIDGAITGFVSELIIFLINNFITTMKRMVRIIKEGLMSLVSMIRFLLNPPEEMLPEEVHHQCMKLGMSILVTSGGILLEEVIEKFLMAQVWIAPIANFHAPVIAGLSTGLILSLLTYGIDKLDCSVHEREKSTDKYRNLSWTSFGKLKWS</sequence>
<feature type="transmembrane region" description="Helical" evidence="1">
    <location>
        <begin position="138"/>
        <end position="159"/>
    </location>
</feature>
<evidence type="ECO:0000313" key="3">
    <source>
        <dbReference type="EMBL" id="OME64764.1"/>
    </source>
</evidence>
<evidence type="ECO:0000313" key="5">
    <source>
        <dbReference type="Proteomes" id="UP000187425"/>
    </source>
</evidence>
<proteinExistence type="predicted"/>
<evidence type="ECO:0000256" key="1">
    <source>
        <dbReference type="SAM" id="Phobius"/>
    </source>
</evidence>
<comment type="caution">
    <text evidence="3">The sequence shown here is derived from an EMBL/GenBank/DDBJ whole genome shotgun (WGS) entry which is preliminary data.</text>
</comment>
<keyword evidence="4" id="KW-1185">Reference proteome</keyword>
<organism evidence="3 5">
    <name type="scientific">Paenibacillus odorifer</name>
    <dbReference type="NCBI Taxonomy" id="189426"/>
    <lineage>
        <taxon>Bacteria</taxon>
        <taxon>Bacillati</taxon>
        <taxon>Bacillota</taxon>
        <taxon>Bacilli</taxon>
        <taxon>Bacillales</taxon>
        <taxon>Paenibacillaceae</taxon>
        <taxon>Paenibacillus</taxon>
    </lineage>
</organism>
<gene>
    <name evidence="2" type="ORF">BSK51_27170</name>
    <name evidence="3" type="ORF">BSK65_26830</name>
</gene>
<protein>
    <submittedName>
        <fullName evidence="3">Uncharacterized protein</fullName>
    </submittedName>
</protein>
<reference evidence="3 5" key="1">
    <citation type="submission" date="2016-11" db="EMBL/GenBank/DDBJ databases">
        <title>Paenibacillus species isolates.</title>
        <authorList>
            <person name="Beno S.M."/>
        </authorList>
    </citation>
    <scope>NUCLEOTIDE SEQUENCE [LARGE SCALE GENOMIC DNA]</scope>
    <source>
        <strain evidence="3 5">FSL H7-0443</strain>
        <strain evidence="2 4">FSL R5-0923</strain>
    </source>
</reference>